<gene>
    <name evidence="1" type="ordered locus">Halha_1132</name>
</gene>
<dbReference type="STRING" id="748449.Halha_1132"/>
<accession>L0K7S6</accession>
<proteinExistence type="predicted"/>
<dbReference type="KEGG" id="hhl:Halha_1132"/>
<reference evidence="2" key="1">
    <citation type="submission" date="2012-02" db="EMBL/GenBank/DDBJ databases">
        <title>The complete genome of Halobacteroides halobius DSM 5150.</title>
        <authorList>
            <person name="Lucas S."/>
            <person name="Copeland A."/>
            <person name="Lapidus A."/>
            <person name="Glavina del Rio T."/>
            <person name="Dalin E."/>
            <person name="Tice H."/>
            <person name="Bruce D."/>
            <person name="Goodwin L."/>
            <person name="Pitluck S."/>
            <person name="Peters L."/>
            <person name="Mikhailova N."/>
            <person name="Gu W."/>
            <person name="Kyrpides N."/>
            <person name="Mavromatis K."/>
            <person name="Ivanova N."/>
            <person name="Brettin T."/>
            <person name="Detter J.C."/>
            <person name="Han C."/>
            <person name="Larimer F."/>
            <person name="Land M."/>
            <person name="Hauser L."/>
            <person name="Markowitz V."/>
            <person name="Cheng J.-F."/>
            <person name="Hugenholtz P."/>
            <person name="Woyke T."/>
            <person name="Wu D."/>
            <person name="Tindall B."/>
            <person name="Pomrenke H."/>
            <person name="Brambilla E."/>
            <person name="Klenk H.-P."/>
            <person name="Eisen J.A."/>
        </authorList>
    </citation>
    <scope>NUCLEOTIDE SEQUENCE [LARGE SCALE GENOMIC DNA]</scope>
    <source>
        <strain evidence="2">ATCC 35273 / DSM 5150 / MD-1</strain>
    </source>
</reference>
<sequence>MTLEEALQKIKKTDRKDYEARNKAVLRAMSLALEKGYEAGIRMDYTKPEYPVVYIELPTGQVSWHLPEHRKEWDGHTTEEKYNRIEQYLGA</sequence>
<organism evidence="1 2">
    <name type="scientific">Halobacteroides halobius (strain ATCC 35273 / DSM 5150 / MD-1)</name>
    <dbReference type="NCBI Taxonomy" id="748449"/>
    <lineage>
        <taxon>Bacteria</taxon>
        <taxon>Bacillati</taxon>
        <taxon>Bacillota</taxon>
        <taxon>Clostridia</taxon>
        <taxon>Halanaerobiales</taxon>
        <taxon>Halobacteroidaceae</taxon>
        <taxon>Halobacteroides</taxon>
    </lineage>
</organism>
<dbReference type="RefSeq" id="WP_015326806.1">
    <property type="nucleotide sequence ID" value="NC_019978.1"/>
</dbReference>
<dbReference type="AlphaFoldDB" id="L0K7S6"/>
<dbReference type="Proteomes" id="UP000010880">
    <property type="component" value="Chromosome"/>
</dbReference>
<evidence type="ECO:0000313" key="1">
    <source>
        <dbReference type="EMBL" id="AGB41081.1"/>
    </source>
</evidence>
<protein>
    <submittedName>
        <fullName evidence="1">Uncharacterized protein</fullName>
    </submittedName>
</protein>
<keyword evidence="2" id="KW-1185">Reference proteome</keyword>
<dbReference type="HOGENOM" id="CLU_2422862_0_0_9"/>
<dbReference type="EMBL" id="CP003359">
    <property type="protein sequence ID" value="AGB41081.1"/>
    <property type="molecule type" value="Genomic_DNA"/>
</dbReference>
<evidence type="ECO:0000313" key="2">
    <source>
        <dbReference type="Proteomes" id="UP000010880"/>
    </source>
</evidence>
<name>L0K7S6_HALHC</name>